<dbReference type="Proteomes" id="UP000596742">
    <property type="component" value="Unassembled WGS sequence"/>
</dbReference>
<sequence length="164" mass="18616">MGILTDETSQKQLITDTTLSTDANNNGKYTKPKTPILTKNQHTETEQVDNKITVTDEIQSLETSVTHKISQTLDNQNSNFQTLKTEIEQSSRNETHVLMDKLDKKDEEIEKFSTSNRSLSDKLDNLFEHNLNLKSQLPTLLDPQQAQVKHTGYVHLTEGGYLTL</sequence>
<accession>A0A8B6E7N9</accession>
<name>A0A8B6E7N9_MYTGA</name>
<comment type="caution">
    <text evidence="1">The sequence shown here is derived from an EMBL/GenBank/DDBJ whole genome shotgun (WGS) entry which is preliminary data.</text>
</comment>
<dbReference type="AlphaFoldDB" id="A0A8B6E7N9"/>
<organism evidence="1 2">
    <name type="scientific">Mytilus galloprovincialis</name>
    <name type="common">Mediterranean mussel</name>
    <dbReference type="NCBI Taxonomy" id="29158"/>
    <lineage>
        <taxon>Eukaryota</taxon>
        <taxon>Metazoa</taxon>
        <taxon>Spiralia</taxon>
        <taxon>Lophotrochozoa</taxon>
        <taxon>Mollusca</taxon>
        <taxon>Bivalvia</taxon>
        <taxon>Autobranchia</taxon>
        <taxon>Pteriomorphia</taxon>
        <taxon>Mytilida</taxon>
        <taxon>Mytiloidea</taxon>
        <taxon>Mytilidae</taxon>
        <taxon>Mytilinae</taxon>
        <taxon>Mytilus</taxon>
    </lineage>
</organism>
<proteinExistence type="predicted"/>
<reference evidence="1" key="1">
    <citation type="submission" date="2018-11" db="EMBL/GenBank/DDBJ databases">
        <authorList>
            <person name="Alioto T."/>
            <person name="Alioto T."/>
        </authorList>
    </citation>
    <scope>NUCLEOTIDE SEQUENCE</scope>
</reference>
<protein>
    <submittedName>
        <fullName evidence="1">Uncharacterized protein</fullName>
    </submittedName>
</protein>
<dbReference type="EMBL" id="UYJE01004598">
    <property type="protein sequence ID" value="VDI29530.1"/>
    <property type="molecule type" value="Genomic_DNA"/>
</dbReference>
<evidence type="ECO:0000313" key="1">
    <source>
        <dbReference type="EMBL" id="VDI29530.1"/>
    </source>
</evidence>
<keyword evidence="2" id="KW-1185">Reference proteome</keyword>
<evidence type="ECO:0000313" key="2">
    <source>
        <dbReference type="Proteomes" id="UP000596742"/>
    </source>
</evidence>
<gene>
    <name evidence="1" type="ORF">MGAL_10B087340</name>
</gene>